<dbReference type="AlphaFoldDB" id="A0AAN0VHD0"/>
<feature type="transmembrane region" description="Helical" evidence="1">
    <location>
        <begin position="60"/>
        <end position="81"/>
    </location>
</feature>
<dbReference type="KEGG" id="ptp:RCA23_c03980"/>
<dbReference type="Proteomes" id="UP000028680">
    <property type="component" value="Chromosome"/>
</dbReference>
<evidence type="ECO:0000313" key="3">
    <source>
        <dbReference type="Proteomes" id="UP000028680"/>
    </source>
</evidence>
<evidence type="ECO:0000313" key="2">
    <source>
        <dbReference type="EMBL" id="AII85960.1"/>
    </source>
</evidence>
<sequence length="89" mass="9689">MSGKRDQTLKRVANAARGQRVKESALILPFVGMILFLFPIMWPRSSEVGADAGTSTSTALIYLFIVWAGLICFTLGLALVIKRFGVGRS</sequence>
<accession>A0AAN0VHD0</accession>
<reference evidence="2 3" key="1">
    <citation type="journal article" date="2014" name="ISME J.">
        <title>Adaptation of an abundant Roseobacter RCA organism to pelagic systems revealed by genomic and transcriptomic analyses.</title>
        <authorList>
            <person name="Voget S."/>
            <person name="Wemheuer B."/>
            <person name="Brinkhoff T."/>
            <person name="Vollmers J."/>
            <person name="Dietrich S."/>
            <person name="Giebel H.A."/>
            <person name="Beardsley C."/>
            <person name="Sardemann C."/>
            <person name="Bakenhus I."/>
            <person name="Billerbeck S."/>
            <person name="Daniel R."/>
            <person name="Simon M."/>
        </authorList>
    </citation>
    <scope>NUCLEOTIDE SEQUENCE [LARGE SCALE GENOMIC DNA]</scope>
    <source>
        <strain evidence="2 3">RCA23</strain>
    </source>
</reference>
<name>A0AAN0VHD0_9RHOB</name>
<protein>
    <submittedName>
        <fullName evidence="2">Uncharacterized protein</fullName>
    </submittedName>
</protein>
<gene>
    <name evidence="2" type="ORF">RCA23_c03980</name>
</gene>
<evidence type="ECO:0000256" key="1">
    <source>
        <dbReference type="SAM" id="Phobius"/>
    </source>
</evidence>
<dbReference type="EMBL" id="CP003984">
    <property type="protein sequence ID" value="AII85960.1"/>
    <property type="molecule type" value="Genomic_DNA"/>
</dbReference>
<feature type="transmembrane region" description="Helical" evidence="1">
    <location>
        <begin position="21"/>
        <end position="40"/>
    </location>
</feature>
<organism evidence="2 3">
    <name type="scientific">Planktomarina temperata RCA23</name>
    <dbReference type="NCBI Taxonomy" id="666509"/>
    <lineage>
        <taxon>Bacteria</taxon>
        <taxon>Pseudomonadati</taxon>
        <taxon>Pseudomonadota</taxon>
        <taxon>Alphaproteobacteria</taxon>
        <taxon>Rhodobacterales</taxon>
        <taxon>Paracoccaceae</taxon>
        <taxon>Planktomarina</taxon>
    </lineage>
</organism>
<keyword evidence="1" id="KW-0472">Membrane</keyword>
<proteinExistence type="predicted"/>
<keyword evidence="1" id="KW-1133">Transmembrane helix</keyword>
<keyword evidence="3" id="KW-1185">Reference proteome</keyword>
<dbReference type="RefSeq" id="WP_052376980.1">
    <property type="nucleotide sequence ID" value="NZ_CP003984.1"/>
</dbReference>
<keyword evidence="1" id="KW-0812">Transmembrane</keyword>